<reference evidence="5 6" key="1">
    <citation type="submission" date="2017-07" db="EMBL/GenBank/DDBJ databases">
        <title>Draft whole genome sequences of clinical Proprionibacteriaceae strains.</title>
        <authorList>
            <person name="Bernier A.-M."/>
            <person name="Bernard K."/>
            <person name="Domingo M.-C."/>
        </authorList>
    </citation>
    <scope>NUCLEOTIDE SEQUENCE [LARGE SCALE GENOMIC DNA]</scope>
    <source>
        <strain evidence="4 5">NML 150081</strain>
        <strain evidence="3 6">NML 160184</strain>
    </source>
</reference>
<evidence type="ECO:0000313" key="4">
    <source>
        <dbReference type="EMBL" id="OYN92102.1"/>
    </source>
</evidence>
<feature type="transmembrane region" description="Helical" evidence="1">
    <location>
        <begin position="352"/>
        <end position="372"/>
    </location>
</feature>
<evidence type="ECO:0008006" key="7">
    <source>
        <dbReference type="Google" id="ProtNLM"/>
    </source>
</evidence>
<evidence type="ECO:0000313" key="6">
    <source>
        <dbReference type="Proteomes" id="UP000216533"/>
    </source>
</evidence>
<feature type="transmembrane region" description="Helical" evidence="1">
    <location>
        <begin position="378"/>
        <end position="398"/>
    </location>
</feature>
<dbReference type="Proteomes" id="UP000216300">
    <property type="component" value="Unassembled WGS sequence"/>
</dbReference>
<keyword evidence="2" id="KW-0732">Signal</keyword>
<keyword evidence="1" id="KW-0472">Membrane</keyword>
<proteinExistence type="predicted"/>
<feature type="transmembrane region" description="Helical" evidence="1">
    <location>
        <begin position="720"/>
        <end position="739"/>
    </location>
</feature>
<accession>A0A255EE24</accession>
<accession>A0A255ERL8</accession>
<dbReference type="Proteomes" id="UP000216533">
    <property type="component" value="Unassembled WGS sequence"/>
</dbReference>
<keyword evidence="5" id="KW-1185">Reference proteome</keyword>
<name>A0A255ERL8_9ACTN</name>
<feature type="transmembrane region" description="Helical" evidence="1">
    <location>
        <begin position="629"/>
        <end position="654"/>
    </location>
</feature>
<feature type="transmembrane region" description="Helical" evidence="1">
    <location>
        <begin position="223"/>
        <end position="246"/>
    </location>
</feature>
<feature type="transmembrane region" description="Helical" evidence="1">
    <location>
        <begin position="267"/>
        <end position="290"/>
    </location>
</feature>
<sequence>MLRSRSLWLTIGLVFVGTALCAGFATTAASFSLSTSQQSEDQFGTADGWATLESDVAMGDRLPEDPVGALSADTAVEVQLFAQVGMVDDHGNAAVLHYFELPPEGAAAQGRFDLTSGRWPAVPGECVLPEASPRRVSAAVDGAVVPTGTAVMRYRPTVTVAVCAPGTWASWQPRPGVTLAAAASVYFSAPDPYAAASRFEGVRMVELRGTAEETVTTFELLALWWPTIGAGAALVIAAGVTAGGWFRRQHAQMAVLGVPLAVLRSATLMAVGVAGLGAIAAGTVAGFAAARAAAPIAQEFNGGRPLSEDLPLGLLAVTEVALVLSLMLSATAAARARGPVRPAGTGVWARRVGWVAVAVCGAVAIPAVLFLSTKPTDLMAQIALVALAAALLTALVPIPAVQAARLATTGWTLAGRILAGNRRPKLSAAATALTATVTVSILMLSSTSMAALTDSQRSPVPPGVVAVGGDLNAAEAETYQEVLSLPGEPAMVSERWWVSGVGAVWAVADRRTAAALFPELTEQDLQALANGVLVMLGPETSGEEVLADDGSQRVVPAVTADIPRARQSGIVGMILLADAPSRIFDTSVYTGFSPEELARLKVVLRGSGLDQTVVSLHVPTETFDIGTEVVVVVVGMTLVLAAIGGFSAGSAVAGQRAVFAGLAALGVPRRFAWHAQLGVFVATAVVPIGAATVGATVLTLAFMGVHAGEFVPQFLPWPRVLGFAAAALISAALGSLVAASRVRVSERLVDHA</sequence>
<feature type="transmembrane region" description="Helical" evidence="1">
    <location>
        <begin position="426"/>
        <end position="452"/>
    </location>
</feature>
<feature type="signal peptide" evidence="2">
    <location>
        <begin position="1"/>
        <end position="21"/>
    </location>
</feature>
<organism evidence="4 5">
    <name type="scientific">Parenemella sanctibonifatiensis</name>
    <dbReference type="NCBI Taxonomy" id="2016505"/>
    <lineage>
        <taxon>Bacteria</taxon>
        <taxon>Bacillati</taxon>
        <taxon>Actinomycetota</taxon>
        <taxon>Actinomycetes</taxon>
        <taxon>Propionibacteriales</taxon>
        <taxon>Propionibacteriaceae</taxon>
        <taxon>Parenemella</taxon>
    </lineage>
</organism>
<evidence type="ECO:0000313" key="3">
    <source>
        <dbReference type="EMBL" id="OYN87795.1"/>
    </source>
</evidence>
<keyword evidence="1" id="KW-1133">Transmembrane helix</keyword>
<feature type="chain" id="PRO_5038223293" description="FtsX-like permease family protein" evidence="2">
    <location>
        <begin position="22"/>
        <end position="752"/>
    </location>
</feature>
<evidence type="ECO:0000256" key="2">
    <source>
        <dbReference type="SAM" id="SignalP"/>
    </source>
</evidence>
<feature type="transmembrane region" description="Helical" evidence="1">
    <location>
        <begin position="675"/>
        <end position="700"/>
    </location>
</feature>
<feature type="transmembrane region" description="Helical" evidence="1">
    <location>
        <begin position="310"/>
        <end position="331"/>
    </location>
</feature>
<dbReference type="EMBL" id="NMVI01000015">
    <property type="protein sequence ID" value="OYN87795.1"/>
    <property type="molecule type" value="Genomic_DNA"/>
</dbReference>
<dbReference type="AlphaFoldDB" id="A0A255ERL8"/>
<evidence type="ECO:0000256" key="1">
    <source>
        <dbReference type="SAM" id="Phobius"/>
    </source>
</evidence>
<keyword evidence="1" id="KW-0812">Transmembrane</keyword>
<comment type="caution">
    <text evidence="4">The sequence shown here is derived from an EMBL/GenBank/DDBJ whole genome shotgun (WGS) entry which is preliminary data.</text>
</comment>
<evidence type="ECO:0000313" key="5">
    <source>
        <dbReference type="Proteomes" id="UP000216300"/>
    </source>
</evidence>
<gene>
    <name evidence="4" type="ORF">CGZ91_00870</name>
    <name evidence="3" type="ORF">CGZ92_05885</name>
</gene>
<dbReference type="EMBL" id="NMVJ01000001">
    <property type="protein sequence ID" value="OYN92102.1"/>
    <property type="molecule type" value="Genomic_DNA"/>
</dbReference>
<protein>
    <recommendedName>
        <fullName evidence="7">FtsX-like permease family protein</fullName>
    </recommendedName>
</protein>